<comment type="caution">
    <text evidence="1">The sequence shown here is derived from an EMBL/GenBank/DDBJ whole genome shotgun (WGS) entry which is preliminary data.</text>
</comment>
<reference evidence="1" key="2">
    <citation type="submission" date="2020-09" db="EMBL/GenBank/DDBJ databases">
        <authorList>
            <person name="Sun Q."/>
            <person name="Zhou Y."/>
        </authorList>
    </citation>
    <scope>NUCLEOTIDE SEQUENCE</scope>
    <source>
        <strain evidence="1">CGMCC 1.12698</strain>
    </source>
</reference>
<dbReference type="Proteomes" id="UP000605259">
    <property type="component" value="Unassembled WGS sequence"/>
</dbReference>
<sequence>MKKRFENQNRMLESFGHEFLVACPTCKAQAKVYSLGEYSPYQTGIIRRFSCLHCGLSKEYVPKRNHYNQSIVSYSDTWVDGSINIGGAYDWFFGYPLYLQTSCCGNILWAYNFEHLLYIKRYVEAELRGNYPYYLSMESRFPLWMKSAKNRAAVLKAIDKLEGKARE</sequence>
<name>A0A917ENI4_9BACI</name>
<proteinExistence type="predicted"/>
<gene>
    <name evidence="1" type="ORF">GCM10007140_07640</name>
</gene>
<organism evidence="1 2">
    <name type="scientific">Priestia taiwanensis</name>
    <dbReference type="NCBI Taxonomy" id="1347902"/>
    <lineage>
        <taxon>Bacteria</taxon>
        <taxon>Bacillati</taxon>
        <taxon>Bacillota</taxon>
        <taxon>Bacilli</taxon>
        <taxon>Bacillales</taxon>
        <taxon>Bacillaceae</taxon>
        <taxon>Priestia</taxon>
    </lineage>
</organism>
<dbReference type="AlphaFoldDB" id="A0A917ENI4"/>
<keyword evidence="2" id="KW-1185">Reference proteome</keyword>
<evidence type="ECO:0000313" key="1">
    <source>
        <dbReference type="EMBL" id="GGE59780.1"/>
    </source>
</evidence>
<evidence type="ECO:0000313" key="2">
    <source>
        <dbReference type="Proteomes" id="UP000605259"/>
    </source>
</evidence>
<protein>
    <submittedName>
        <fullName evidence="1">Uncharacterized protein</fullName>
    </submittedName>
</protein>
<dbReference type="RefSeq" id="WP_229722136.1">
    <property type="nucleotide sequence ID" value="NZ_BMFK01000001.1"/>
</dbReference>
<accession>A0A917ENI4</accession>
<dbReference type="EMBL" id="BMFK01000001">
    <property type="protein sequence ID" value="GGE59780.1"/>
    <property type="molecule type" value="Genomic_DNA"/>
</dbReference>
<reference evidence="1" key="1">
    <citation type="journal article" date="2014" name="Int. J. Syst. Evol. Microbiol.">
        <title>Complete genome sequence of Corynebacterium casei LMG S-19264T (=DSM 44701T), isolated from a smear-ripened cheese.</title>
        <authorList>
            <consortium name="US DOE Joint Genome Institute (JGI-PGF)"/>
            <person name="Walter F."/>
            <person name="Albersmeier A."/>
            <person name="Kalinowski J."/>
            <person name="Ruckert C."/>
        </authorList>
    </citation>
    <scope>NUCLEOTIDE SEQUENCE</scope>
    <source>
        <strain evidence="1">CGMCC 1.12698</strain>
    </source>
</reference>